<dbReference type="RefSeq" id="WP_060108128.1">
    <property type="nucleotide sequence ID" value="NZ_LPEQ01000113.1"/>
</dbReference>
<gene>
    <name evidence="1" type="ORF">WT27_12805</name>
</gene>
<evidence type="ECO:0000313" key="2">
    <source>
        <dbReference type="Proteomes" id="UP000062317"/>
    </source>
</evidence>
<organism evidence="1 2">
    <name type="scientific">Burkholderia territorii</name>
    <dbReference type="NCBI Taxonomy" id="1503055"/>
    <lineage>
        <taxon>Bacteria</taxon>
        <taxon>Pseudomonadati</taxon>
        <taxon>Pseudomonadota</taxon>
        <taxon>Betaproteobacteria</taxon>
        <taxon>Burkholderiales</taxon>
        <taxon>Burkholderiaceae</taxon>
        <taxon>Burkholderia</taxon>
        <taxon>Burkholderia cepacia complex</taxon>
    </lineage>
</organism>
<sequence length="115" mass="12582">MSTIVTPIGDSRELAHAILEHLGGKRFLAMTGARDLLAIEAGLSFRLPSRLARDNITHVTIQIELKPSYSISFERVSIAERSIEQVRSLTGVMPDELQASFHEVTGLAPSLDVIT</sequence>
<keyword evidence="2" id="KW-1185">Reference proteome</keyword>
<evidence type="ECO:0000313" key="1">
    <source>
        <dbReference type="EMBL" id="KVV40805.1"/>
    </source>
</evidence>
<protein>
    <submittedName>
        <fullName evidence="1">Uncharacterized protein</fullName>
    </submittedName>
</protein>
<comment type="caution">
    <text evidence="1">The sequence shown here is derived from an EMBL/GenBank/DDBJ whole genome shotgun (WGS) entry which is preliminary data.</text>
</comment>
<name>A0A119APJ6_9BURK</name>
<reference evidence="1 2" key="1">
    <citation type="submission" date="2015-11" db="EMBL/GenBank/DDBJ databases">
        <title>Expanding the genomic diversity of Burkholderia species for the development of highly accurate diagnostics.</title>
        <authorList>
            <person name="Sahl J."/>
            <person name="Keim P."/>
            <person name="Wagner D."/>
        </authorList>
    </citation>
    <scope>NUCLEOTIDE SEQUENCE [LARGE SCALE GENOMIC DNA]</scope>
    <source>
        <strain evidence="1 2">MSMB1301WGS</strain>
    </source>
</reference>
<proteinExistence type="predicted"/>
<dbReference type="EMBL" id="LPEQ01000113">
    <property type="protein sequence ID" value="KVV40805.1"/>
    <property type="molecule type" value="Genomic_DNA"/>
</dbReference>
<dbReference type="AlphaFoldDB" id="A0A119APJ6"/>
<dbReference type="Proteomes" id="UP000062317">
    <property type="component" value="Unassembled WGS sequence"/>
</dbReference>
<accession>A0A119APJ6</accession>